<accession>A0A081LC74</accession>
<dbReference type="InterPro" id="IPR002125">
    <property type="entry name" value="CMP_dCMP_dom"/>
</dbReference>
<evidence type="ECO:0000313" key="20">
    <source>
        <dbReference type="EMBL" id="KEP26850.1"/>
    </source>
</evidence>
<feature type="binding site" evidence="17">
    <location>
        <position position="169"/>
    </location>
    <ligand>
        <name>NADP(+)</name>
        <dbReference type="ChEBI" id="CHEBI:58349"/>
    </ligand>
</feature>
<keyword evidence="11 15" id="KW-0560">Oxidoreductase</keyword>
<dbReference type="EMBL" id="JOTP01000006">
    <property type="protein sequence ID" value="KEP26850.1"/>
    <property type="molecule type" value="Genomic_DNA"/>
</dbReference>
<dbReference type="FunFam" id="3.40.140.10:FF:000025">
    <property type="entry name" value="Riboflavin biosynthesis protein RibD"/>
    <property type="match status" value="1"/>
</dbReference>
<evidence type="ECO:0000256" key="4">
    <source>
        <dbReference type="ARBA" id="ARBA00005259"/>
    </source>
</evidence>
<dbReference type="EC" id="1.1.1.193" evidence="15"/>
<dbReference type="eggNOG" id="COG0117">
    <property type="taxonomic scope" value="Bacteria"/>
</dbReference>
<evidence type="ECO:0000256" key="9">
    <source>
        <dbReference type="ARBA" id="ARBA00022833"/>
    </source>
</evidence>
<dbReference type="InterPro" id="IPR016193">
    <property type="entry name" value="Cytidine_deaminase-like"/>
</dbReference>
<feature type="binding site" evidence="17">
    <location>
        <position position="205"/>
    </location>
    <ligand>
        <name>substrate</name>
    </ligand>
</feature>
<feature type="binding site" evidence="17">
    <location>
        <begin position="294"/>
        <end position="300"/>
    </location>
    <ligand>
        <name>NADP(+)</name>
        <dbReference type="ChEBI" id="CHEBI:58349"/>
    </ligand>
</feature>
<comment type="similarity">
    <text evidence="4 15">In the N-terminal section; belongs to the cytidine and deoxycytidylate deaminase family.</text>
</comment>
<comment type="catalytic activity">
    <reaction evidence="13 15">
        <text>5-amino-6-(5-phospho-D-ribitylamino)uracil + NADP(+) = 5-amino-6-(5-phospho-D-ribosylamino)uracil + NADPH + H(+)</text>
        <dbReference type="Rhea" id="RHEA:17845"/>
        <dbReference type="ChEBI" id="CHEBI:15378"/>
        <dbReference type="ChEBI" id="CHEBI:57783"/>
        <dbReference type="ChEBI" id="CHEBI:58349"/>
        <dbReference type="ChEBI" id="CHEBI:58421"/>
        <dbReference type="ChEBI" id="CHEBI:58453"/>
        <dbReference type="EC" id="1.1.1.193"/>
    </reaction>
</comment>
<dbReference type="InterPro" id="IPR050765">
    <property type="entry name" value="Riboflavin_Biosynth_HTPR"/>
</dbReference>
<dbReference type="GO" id="GO:0008835">
    <property type="term" value="F:diaminohydroxyphosphoribosylaminopyrimidine deaminase activity"/>
    <property type="evidence" value="ECO:0007669"/>
    <property type="project" value="UniProtKB-EC"/>
</dbReference>
<feature type="binding site" evidence="17">
    <location>
        <position position="185"/>
    </location>
    <ligand>
        <name>substrate</name>
    </ligand>
</feature>
<evidence type="ECO:0000256" key="12">
    <source>
        <dbReference type="ARBA" id="ARBA00023268"/>
    </source>
</evidence>
<dbReference type="GO" id="GO:0008703">
    <property type="term" value="F:5-amino-6-(5-phosphoribosylamino)uracil reductase activity"/>
    <property type="evidence" value="ECO:0007669"/>
    <property type="project" value="UniProtKB-EC"/>
</dbReference>
<comment type="function">
    <text evidence="1 15">Converts 2,5-diamino-6-(ribosylamino)-4(3h)-pyrimidinone 5'-phosphate into 5-amino-6-(ribosylamino)-2,4(1h,3h)-pyrimidinedione 5'-phosphate.</text>
</comment>
<feature type="binding site" evidence="17">
    <location>
        <position position="201"/>
    </location>
    <ligand>
        <name>NADP(+)</name>
        <dbReference type="ChEBI" id="CHEBI:58349"/>
    </ligand>
</feature>
<dbReference type="InterPro" id="IPR002734">
    <property type="entry name" value="RibDG_C"/>
</dbReference>
<feature type="binding site" evidence="17">
    <location>
        <position position="197"/>
    </location>
    <ligand>
        <name>NADP(+)</name>
        <dbReference type="ChEBI" id="CHEBI:58349"/>
    </ligand>
</feature>
<dbReference type="RefSeq" id="WP_034320020.1">
    <property type="nucleotide sequence ID" value="NZ_JBCMYH010000017.1"/>
</dbReference>
<evidence type="ECO:0000256" key="8">
    <source>
        <dbReference type="ARBA" id="ARBA00022801"/>
    </source>
</evidence>
<keyword evidence="9 15" id="KW-0862">Zinc</keyword>
<dbReference type="NCBIfam" id="TIGR00326">
    <property type="entry name" value="eubact_ribD"/>
    <property type="match status" value="1"/>
</dbReference>
<evidence type="ECO:0000313" key="21">
    <source>
        <dbReference type="Proteomes" id="UP000028091"/>
    </source>
</evidence>
<keyword evidence="10 15" id="KW-0521">NADP</keyword>
<evidence type="ECO:0000256" key="18">
    <source>
        <dbReference type="PIRSR" id="PIRSR006769-3"/>
    </source>
</evidence>
<keyword evidence="7 15" id="KW-0479">Metal-binding</keyword>
<keyword evidence="21" id="KW-1185">Reference proteome</keyword>
<dbReference type="PROSITE" id="PS00903">
    <property type="entry name" value="CYT_DCMP_DEAMINASES_1"/>
    <property type="match status" value="1"/>
</dbReference>
<dbReference type="InterPro" id="IPR011549">
    <property type="entry name" value="RibD_C"/>
</dbReference>
<dbReference type="SUPFAM" id="SSF53927">
    <property type="entry name" value="Cytidine deaminase-like"/>
    <property type="match status" value="1"/>
</dbReference>
<dbReference type="SUPFAM" id="SSF53597">
    <property type="entry name" value="Dihydrofolate reductase-like"/>
    <property type="match status" value="1"/>
</dbReference>
<dbReference type="Pfam" id="PF01872">
    <property type="entry name" value="RibD_C"/>
    <property type="match status" value="1"/>
</dbReference>
<dbReference type="Gene3D" id="3.40.140.10">
    <property type="entry name" value="Cytidine Deaminase, domain 2"/>
    <property type="match status" value="1"/>
</dbReference>
<evidence type="ECO:0000256" key="7">
    <source>
        <dbReference type="ARBA" id="ARBA00022723"/>
    </source>
</evidence>
<feature type="domain" description="CMP/dCMP-type deaminase" evidence="19">
    <location>
        <begin position="2"/>
        <end position="124"/>
    </location>
</feature>
<dbReference type="PIRSF" id="PIRSF006769">
    <property type="entry name" value="RibD"/>
    <property type="match status" value="1"/>
</dbReference>
<comment type="catalytic activity">
    <reaction evidence="14 15">
        <text>2,5-diamino-6-hydroxy-4-(5-phosphoribosylamino)-pyrimidine + H2O + H(+) = 5-amino-6-(5-phospho-D-ribosylamino)uracil + NH4(+)</text>
        <dbReference type="Rhea" id="RHEA:21868"/>
        <dbReference type="ChEBI" id="CHEBI:15377"/>
        <dbReference type="ChEBI" id="CHEBI:15378"/>
        <dbReference type="ChEBI" id="CHEBI:28938"/>
        <dbReference type="ChEBI" id="CHEBI:58453"/>
        <dbReference type="ChEBI" id="CHEBI:58614"/>
        <dbReference type="EC" id="3.5.4.26"/>
    </reaction>
</comment>
<comment type="caution">
    <text evidence="20">The sequence shown here is derived from an EMBL/GenBank/DDBJ whole genome shotgun (WGS) entry which is preliminary data.</text>
</comment>
<dbReference type="EC" id="3.5.4.26" evidence="15"/>
<comment type="cofactor">
    <cofactor evidence="15 18">
        <name>Zn(2+)</name>
        <dbReference type="ChEBI" id="CHEBI:29105"/>
    </cofactor>
    <text evidence="15 18">Binds 1 zinc ion.</text>
</comment>
<keyword evidence="12" id="KW-0511">Multifunctional enzyme</keyword>
<feature type="binding site" evidence="18">
    <location>
        <position position="51"/>
    </location>
    <ligand>
        <name>Zn(2+)</name>
        <dbReference type="ChEBI" id="CHEBI:29105"/>
        <note>catalytic</note>
    </ligand>
</feature>
<dbReference type="InterPro" id="IPR004794">
    <property type="entry name" value="Eubact_RibD"/>
</dbReference>
<evidence type="ECO:0000256" key="14">
    <source>
        <dbReference type="ARBA" id="ARBA00049886"/>
    </source>
</evidence>
<feature type="binding site" evidence="18">
    <location>
        <position position="85"/>
    </location>
    <ligand>
        <name>Zn(2+)</name>
        <dbReference type="ChEBI" id="CHEBI:29105"/>
        <note>catalytic</note>
    </ligand>
</feature>
<evidence type="ECO:0000256" key="2">
    <source>
        <dbReference type="ARBA" id="ARBA00004882"/>
    </source>
</evidence>
<dbReference type="Proteomes" id="UP000028091">
    <property type="component" value="Unassembled WGS sequence"/>
</dbReference>
<dbReference type="Gene3D" id="3.40.430.10">
    <property type="entry name" value="Dihydrofolate Reductase, subunit A"/>
    <property type="match status" value="1"/>
</dbReference>
<dbReference type="GO" id="GO:0050661">
    <property type="term" value="F:NADP binding"/>
    <property type="evidence" value="ECO:0007669"/>
    <property type="project" value="InterPro"/>
</dbReference>
<reference evidence="20 21" key="1">
    <citation type="submission" date="2012-09" db="EMBL/GenBank/DDBJ databases">
        <title>Genome Sequence of Bacillus sp. DW5-4.</title>
        <authorList>
            <person name="Lai Q."/>
            <person name="Liu Y."/>
            <person name="Shao Z."/>
        </authorList>
    </citation>
    <scope>NUCLEOTIDE SEQUENCE [LARGE SCALE GENOMIC DNA]</scope>
    <source>
        <strain evidence="20 21">DW5-4</strain>
    </source>
</reference>
<dbReference type="InterPro" id="IPR024072">
    <property type="entry name" value="DHFR-like_dom_sf"/>
</dbReference>
<feature type="binding site" evidence="17">
    <location>
        <position position="292"/>
    </location>
    <ligand>
        <name>substrate</name>
    </ligand>
</feature>
<dbReference type="GO" id="GO:0008270">
    <property type="term" value="F:zinc ion binding"/>
    <property type="evidence" value="ECO:0007669"/>
    <property type="project" value="InterPro"/>
</dbReference>
<dbReference type="UniPathway" id="UPA00275">
    <property type="reaction ID" value="UER00401"/>
</dbReference>
<proteinExistence type="inferred from homology"/>
<evidence type="ECO:0000256" key="3">
    <source>
        <dbReference type="ARBA" id="ARBA00004910"/>
    </source>
</evidence>
<comment type="similarity">
    <text evidence="5 15">In the C-terminal section; belongs to the HTP reductase family.</text>
</comment>
<dbReference type="PANTHER" id="PTHR38011:SF7">
    <property type="entry name" value="2,5-DIAMINO-6-RIBOSYLAMINO-4(3H)-PYRIMIDINONE 5'-PHOSPHATE REDUCTASE"/>
    <property type="match status" value="1"/>
</dbReference>
<dbReference type="eggNOG" id="COG1985">
    <property type="taxonomic scope" value="Bacteria"/>
</dbReference>
<dbReference type="GO" id="GO:0009231">
    <property type="term" value="P:riboflavin biosynthetic process"/>
    <property type="evidence" value="ECO:0007669"/>
    <property type="project" value="UniProtKB-UniPathway"/>
</dbReference>
<dbReference type="AlphaFoldDB" id="A0A081LC74"/>
<protein>
    <recommendedName>
        <fullName evidence="15">Riboflavin biosynthesis protein RibD</fullName>
    </recommendedName>
    <domain>
        <recommendedName>
            <fullName evidence="15">Diaminohydroxyphosphoribosylaminopyrimidine deaminase</fullName>
            <shortName evidence="15">DRAP deaminase</shortName>
            <ecNumber evidence="15">3.5.4.26</ecNumber>
        </recommendedName>
        <alternativeName>
            <fullName evidence="15">Riboflavin-specific deaminase</fullName>
        </alternativeName>
    </domain>
    <domain>
        <recommendedName>
            <fullName evidence="15">5-amino-6-(5-phosphoribosylamino)uracil reductase</fullName>
            <ecNumber evidence="15">1.1.1.193</ecNumber>
        </recommendedName>
        <alternativeName>
            <fullName evidence="15">HTP reductase</fullName>
        </alternativeName>
    </domain>
</protein>
<evidence type="ECO:0000256" key="6">
    <source>
        <dbReference type="ARBA" id="ARBA00022619"/>
    </source>
</evidence>
<feature type="binding site" evidence="18">
    <location>
        <position position="76"/>
    </location>
    <ligand>
        <name>Zn(2+)</name>
        <dbReference type="ChEBI" id="CHEBI:29105"/>
        <note>catalytic</note>
    </ligand>
</feature>
<dbReference type="Pfam" id="PF00383">
    <property type="entry name" value="dCMP_cyt_deam_1"/>
    <property type="match status" value="1"/>
</dbReference>
<sequence length="361" mass="39580">MKDDVFYMKLAITNAKAMKGQTSPNPLVGAVIVQRGEIVGIGAHMKAGEPHAEIHALRMAGEKAKGADMYVTLEPCTHQGKTGPCTQAIIKSGLKRVVIGTQDPNPLVAGKGMTILKEAGLEVEEGICKQEADRLNLPFFHLIQSDLPYVILKSAISIDGKIATAHQESKWITGTEARTEVQRLRQEADAVITGVETIIQDDAGLIVKDSFITQPIRVILDSTLRIPLHAKCLTDHMAETIICTSRMYDQKKYDQLVQKGYEVFVTNGEQRTDLHEVLHMLKKRSVMSVLVEAGGSVSASFLEASLVNEAVIYMAPLLIGGKHAPTFFEGDGVKKLKEAIRPADIEYSMVGKDLKMTMRFQ</sequence>
<name>A0A081LC74_9BACI</name>
<evidence type="ECO:0000259" key="19">
    <source>
        <dbReference type="PROSITE" id="PS51747"/>
    </source>
</evidence>
<evidence type="ECO:0000256" key="13">
    <source>
        <dbReference type="ARBA" id="ARBA00049861"/>
    </source>
</evidence>
<feature type="binding site" evidence="17">
    <location>
        <position position="171"/>
    </location>
    <ligand>
        <name>NADP(+)</name>
        <dbReference type="ChEBI" id="CHEBI:58349"/>
    </ligand>
</feature>
<gene>
    <name evidence="20" type="ORF">BA70_16650</name>
</gene>
<evidence type="ECO:0000256" key="15">
    <source>
        <dbReference type="PIRNR" id="PIRNR006769"/>
    </source>
</evidence>
<comment type="pathway">
    <text evidence="2 15">Cofactor biosynthesis; riboflavin biosynthesis; 5-amino-6-(D-ribitylamino)uracil from GTP: step 2/4.</text>
</comment>
<evidence type="ECO:0000256" key="10">
    <source>
        <dbReference type="ARBA" id="ARBA00022857"/>
    </source>
</evidence>
<dbReference type="NCBIfam" id="TIGR00227">
    <property type="entry name" value="ribD_Cterm"/>
    <property type="match status" value="1"/>
</dbReference>
<organism evidence="20 21">
    <name type="scientific">Bacillus zhangzhouensis</name>
    <dbReference type="NCBI Taxonomy" id="1178540"/>
    <lineage>
        <taxon>Bacteria</taxon>
        <taxon>Bacillati</taxon>
        <taxon>Bacillota</taxon>
        <taxon>Bacilli</taxon>
        <taxon>Bacillales</taxon>
        <taxon>Bacillaceae</taxon>
        <taxon>Bacillus</taxon>
    </lineage>
</organism>
<dbReference type="PANTHER" id="PTHR38011">
    <property type="entry name" value="DIHYDROFOLATE REDUCTASE FAMILY PROTEIN (AFU_ORTHOLOGUE AFUA_8G06820)"/>
    <property type="match status" value="1"/>
</dbReference>
<keyword evidence="8 15" id="KW-0378">Hydrolase</keyword>
<keyword evidence="6 15" id="KW-0686">Riboflavin biosynthesis</keyword>
<feature type="active site" description="Proton donor" evidence="16">
    <location>
        <position position="53"/>
    </location>
</feature>
<dbReference type="OrthoDB" id="9800865at2"/>
<evidence type="ECO:0000256" key="17">
    <source>
        <dbReference type="PIRSR" id="PIRSR006769-2"/>
    </source>
</evidence>
<comment type="pathway">
    <text evidence="3 15">Cofactor biosynthesis; riboflavin biosynthesis; 5-amino-6-(D-ribitylamino)uracil from GTP: step 3/4.</text>
</comment>
<evidence type="ECO:0000256" key="5">
    <source>
        <dbReference type="ARBA" id="ARBA00007417"/>
    </source>
</evidence>
<evidence type="ECO:0000256" key="16">
    <source>
        <dbReference type="PIRSR" id="PIRSR006769-1"/>
    </source>
</evidence>
<evidence type="ECO:0000256" key="11">
    <source>
        <dbReference type="ARBA" id="ARBA00023002"/>
    </source>
</evidence>
<dbReference type="PROSITE" id="PS51747">
    <property type="entry name" value="CYT_DCMP_DEAMINASES_2"/>
    <property type="match status" value="1"/>
</dbReference>
<dbReference type="InterPro" id="IPR016192">
    <property type="entry name" value="APOBEC/CMP_deaminase_Zn-bd"/>
</dbReference>
<feature type="binding site" evidence="17">
    <location>
        <position position="222"/>
    </location>
    <ligand>
        <name>NADP(+)</name>
        <dbReference type="ChEBI" id="CHEBI:58349"/>
    </ligand>
</feature>
<feature type="binding site" evidence="17">
    <location>
        <position position="155"/>
    </location>
    <ligand>
        <name>NADP(+)</name>
        <dbReference type="ChEBI" id="CHEBI:58349"/>
    </ligand>
</feature>
<evidence type="ECO:0000256" key="1">
    <source>
        <dbReference type="ARBA" id="ARBA00002151"/>
    </source>
</evidence>
<dbReference type="CDD" id="cd01284">
    <property type="entry name" value="Riboflavin_deaminase-reductase"/>
    <property type="match status" value="1"/>
</dbReference>